<gene>
    <name evidence="1" type="ORF">LTR37_019359</name>
</gene>
<accession>A0ACC3MEC0</accession>
<organism evidence="1 2">
    <name type="scientific">Vermiconidia calcicola</name>
    <dbReference type="NCBI Taxonomy" id="1690605"/>
    <lineage>
        <taxon>Eukaryota</taxon>
        <taxon>Fungi</taxon>
        <taxon>Dikarya</taxon>
        <taxon>Ascomycota</taxon>
        <taxon>Pezizomycotina</taxon>
        <taxon>Dothideomycetes</taxon>
        <taxon>Dothideomycetidae</taxon>
        <taxon>Mycosphaerellales</taxon>
        <taxon>Extremaceae</taxon>
        <taxon>Vermiconidia</taxon>
    </lineage>
</organism>
<comment type="caution">
    <text evidence="1">The sequence shown here is derived from an EMBL/GenBank/DDBJ whole genome shotgun (WGS) entry which is preliminary data.</text>
</comment>
<sequence>MSRSYHVTRGSPSQTTTGKAHITSLHGPARQKVFSKKNIVEYFELHAGGFDPKRWLSGLESPQEVPAGVTSISALGAGSDHAPDNLGRKPSNTDDVDYDSFKIALATIPRDSHITLIIGEPWVTGH</sequence>
<dbReference type="EMBL" id="JAUTXU010000296">
    <property type="protein sequence ID" value="KAK3686917.1"/>
    <property type="molecule type" value="Genomic_DNA"/>
</dbReference>
<dbReference type="Proteomes" id="UP001281147">
    <property type="component" value="Unassembled WGS sequence"/>
</dbReference>
<name>A0ACC3MEC0_9PEZI</name>
<evidence type="ECO:0000313" key="1">
    <source>
        <dbReference type="EMBL" id="KAK3686917.1"/>
    </source>
</evidence>
<protein>
    <submittedName>
        <fullName evidence="1">Uncharacterized protein</fullName>
    </submittedName>
</protein>
<evidence type="ECO:0000313" key="2">
    <source>
        <dbReference type="Proteomes" id="UP001281147"/>
    </source>
</evidence>
<proteinExistence type="predicted"/>
<keyword evidence="2" id="KW-1185">Reference proteome</keyword>
<reference evidence="1" key="1">
    <citation type="submission" date="2023-07" db="EMBL/GenBank/DDBJ databases">
        <title>Black Yeasts Isolated from many extreme environments.</title>
        <authorList>
            <person name="Coleine C."/>
            <person name="Stajich J.E."/>
            <person name="Selbmann L."/>
        </authorList>
    </citation>
    <scope>NUCLEOTIDE SEQUENCE</scope>
    <source>
        <strain evidence="1">CCFEE 5714</strain>
    </source>
</reference>